<proteinExistence type="predicted"/>
<evidence type="ECO:0000256" key="1">
    <source>
        <dbReference type="SAM" id="MobiDB-lite"/>
    </source>
</evidence>
<accession>A0A1A8EWG7</accession>
<feature type="compositionally biased region" description="Polar residues" evidence="1">
    <location>
        <begin position="29"/>
        <end position="40"/>
    </location>
</feature>
<protein>
    <submittedName>
        <fullName evidence="2">Transient receptor potential cation channel, subfamily M, member 5</fullName>
    </submittedName>
</protein>
<name>A0A1A8EWG7_9TELE</name>
<dbReference type="EMBL" id="HAEB01004351">
    <property type="protein sequence ID" value="SBQ50878.1"/>
    <property type="molecule type" value="Transcribed_RNA"/>
</dbReference>
<sequence>QSVKRALMPTPLRAIQRKRPNKTKEKPNQRTMPNRISQDTEPARSFLTLMNRFPNSSL</sequence>
<evidence type="ECO:0000313" key="2">
    <source>
        <dbReference type="EMBL" id="SBQ50878.1"/>
    </source>
</evidence>
<reference evidence="2" key="1">
    <citation type="submission" date="2016-05" db="EMBL/GenBank/DDBJ databases">
        <authorList>
            <person name="Lavstsen T."/>
            <person name="Jespersen J.S."/>
        </authorList>
    </citation>
    <scope>NUCLEOTIDE SEQUENCE</scope>
    <source>
        <tissue evidence="2">Brain</tissue>
    </source>
</reference>
<feature type="non-terminal residue" evidence="2">
    <location>
        <position position="1"/>
    </location>
</feature>
<reference evidence="2" key="2">
    <citation type="submission" date="2016-06" db="EMBL/GenBank/DDBJ databases">
        <title>The genome of a short-lived fish provides insights into sex chromosome evolution and the genetic control of aging.</title>
        <authorList>
            <person name="Reichwald K."/>
            <person name="Felder M."/>
            <person name="Petzold A."/>
            <person name="Koch P."/>
            <person name="Groth M."/>
            <person name="Platzer M."/>
        </authorList>
    </citation>
    <scope>NUCLEOTIDE SEQUENCE</scope>
    <source>
        <tissue evidence="2">Brain</tissue>
    </source>
</reference>
<dbReference type="AlphaFoldDB" id="A0A1A8EWG7"/>
<keyword evidence="2" id="KW-0675">Receptor</keyword>
<feature type="non-terminal residue" evidence="2">
    <location>
        <position position="58"/>
    </location>
</feature>
<feature type="region of interest" description="Disordered" evidence="1">
    <location>
        <begin position="1"/>
        <end position="45"/>
    </location>
</feature>
<gene>
    <name evidence="2" type="primary">TRPM5</name>
</gene>
<organism evidence="2">
    <name type="scientific">Nothobranchius korthausae</name>
    <dbReference type="NCBI Taxonomy" id="1143690"/>
    <lineage>
        <taxon>Eukaryota</taxon>
        <taxon>Metazoa</taxon>
        <taxon>Chordata</taxon>
        <taxon>Craniata</taxon>
        <taxon>Vertebrata</taxon>
        <taxon>Euteleostomi</taxon>
        <taxon>Actinopterygii</taxon>
        <taxon>Neopterygii</taxon>
        <taxon>Teleostei</taxon>
        <taxon>Neoteleostei</taxon>
        <taxon>Acanthomorphata</taxon>
        <taxon>Ovalentaria</taxon>
        <taxon>Atherinomorphae</taxon>
        <taxon>Cyprinodontiformes</taxon>
        <taxon>Nothobranchiidae</taxon>
        <taxon>Nothobranchius</taxon>
    </lineage>
</organism>